<name>A0A485M762_9ZZZZ</name>
<evidence type="ECO:0000259" key="1">
    <source>
        <dbReference type="Pfam" id="PF14341"/>
    </source>
</evidence>
<organism evidence="2">
    <name type="scientific">anaerobic digester metagenome</name>
    <dbReference type="NCBI Taxonomy" id="1263854"/>
    <lineage>
        <taxon>unclassified sequences</taxon>
        <taxon>metagenomes</taxon>
        <taxon>ecological metagenomes</taxon>
    </lineage>
</organism>
<dbReference type="Pfam" id="PF14341">
    <property type="entry name" value="PilX_N"/>
    <property type="match status" value="1"/>
</dbReference>
<gene>
    <name evidence="2" type="ORF">SCFA_870007</name>
</gene>
<reference evidence="2" key="1">
    <citation type="submission" date="2019-03" db="EMBL/GenBank/DDBJ databases">
        <authorList>
            <person name="Hao L."/>
        </authorList>
    </citation>
    <scope>NUCLEOTIDE SEQUENCE</scope>
</reference>
<dbReference type="InterPro" id="IPR025746">
    <property type="entry name" value="PilX_N_dom"/>
</dbReference>
<dbReference type="EMBL" id="CAADRM010000155">
    <property type="protein sequence ID" value="VFU18620.1"/>
    <property type="molecule type" value="Genomic_DNA"/>
</dbReference>
<protein>
    <recommendedName>
        <fullName evidence="1">Type 4 fimbrial biogenesis protein PilX N-terminal domain-containing protein</fullName>
    </recommendedName>
</protein>
<sequence length="132" mass="14316">MVLIMLVATAIIGMVAMRSTLIETKIAGNERTYQQSFYVADSSNECTIERFDAIVSGLSLQKDIPEDISDAVNEVNPLNDASTTITYTRQGTPPVSSGTSAANTYANFYTIRSTINGETVTHGVWKAFPKAE</sequence>
<proteinExistence type="predicted"/>
<accession>A0A485M762</accession>
<feature type="domain" description="Type 4 fimbrial biogenesis protein PilX N-terminal" evidence="1">
    <location>
        <begin position="1"/>
        <end position="43"/>
    </location>
</feature>
<dbReference type="AlphaFoldDB" id="A0A485M762"/>
<evidence type="ECO:0000313" key="2">
    <source>
        <dbReference type="EMBL" id="VFU18620.1"/>
    </source>
</evidence>